<evidence type="ECO:0000313" key="1">
    <source>
        <dbReference type="EMBL" id="MBR0575391.1"/>
    </source>
</evidence>
<dbReference type="Proteomes" id="UP000675379">
    <property type="component" value="Unassembled WGS sequence"/>
</dbReference>
<dbReference type="RefSeq" id="WP_211799914.1">
    <property type="nucleotide sequence ID" value="NZ_JAGSCS010000003.1"/>
</dbReference>
<protein>
    <submittedName>
        <fullName evidence="1">Uncharacterized protein</fullName>
    </submittedName>
</protein>
<keyword evidence="2" id="KW-1185">Reference proteome</keyword>
<proteinExistence type="predicted"/>
<dbReference type="AlphaFoldDB" id="A0A941CQD3"/>
<sequence>MYKYLLRISIPLILLFVLLLLTPLPQRQVESKRLNAGDVDWVERIPKLLERENLNNENMVLRRVEFIVNEKGEVDNFHLQGLVKDQDHWENFDIRYSWKNSLGTYKILRHGAEDEGVTGIGYGRFLSRWKCLPLVPSLKIRSLGYGQQFYSGSAVPSFLVTDQGIEVVHAQEKKLLREVFVLQVAGAAGEISYYYLQ</sequence>
<evidence type="ECO:0000313" key="2">
    <source>
        <dbReference type="Proteomes" id="UP000675379"/>
    </source>
</evidence>
<comment type="caution">
    <text evidence="1">The sequence shown here is derived from an EMBL/GenBank/DDBJ whole genome shotgun (WGS) entry which is preliminary data.</text>
</comment>
<gene>
    <name evidence="1" type="ORF">KCG48_03455</name>
</gene>
<accession>A0A941CQD3</accession>
<dbReference type="EMBL" id="JAGSCS010000003">
    <property type="protein sequence ID" value="MBR0575391.1"/>
    <property type="molecule type" value="Genomic_DNA"/>
</dbReference>
<organism evidence="1 2">
    <name type="scientific">Proteiniclasticum sediminis</name>
    <dbReference type="NCBI Taxonomy" id="2804028"/>
    <lineage>
        <taxon>Bacteria</taxon>
        <taxon>Bacillati</taxon>
        <taxon>Bacillota</taxon>
        <taxon>Clostridia</taxon>
        <taxon>Eubacteriales</taxon>
        <taxon>Clostridiaceae</taxon>
        <taxon>Proteiniclasticum</taxon>
    </lineage>
</organism>
<name>A0A941CQD3_9CLOT</name>
<reference evidence="1" key="1">
    <citation type="submission" date="2021-04" db="EMBL/GenBank/DDBJ databases">
        <title>Proteiniclasticum sedimins sp. nov., an obligate anaerobic bacterium isolated from anaerobic sludge.</title>
        <authorList>
            <person name="Liu J."/>
        </authorList>
    </citation>
    <scope>NUCLEOTIDE SEQUENCE</scope>
    <source>
        <strain evidence="1">BAD-10</strain>
    </source>
</reference>